<keyword evidence="1" id="KW-0812">Transmembrane</keyword>
<dbReference type="OrthoDB" id="8635607at2"/>
<dbReference type="PANTHER" id="PTHR41795:SF1">
    <property type="entry name" value="EXOPOLYSACCHARIDE SYNTHESIS PROTEIN"/>
    <property type="match status" value="1"/>
</dbReference>
<evidence type="ECO:0000313" key="2">
    <source>
        <dbReference type="EMBL" id="RFF30678.1"/>
    </source>
</evidence>
<proteinExistence type="predicted"/>
<organism evidence="2 3">
    <name type="scientific">Wenzhouxiangella sediminis</name>
    <dbReference type="NCBI Taxonomy" id="1792836"/>
    <lineage>
        <taxon>Bacteria</taxon>
        <taxon>Pseudomonadati</taxon>
        <taxon>Pseudomonadota</taxon>
        <taxon>Gammaproteobacteria</taxon>
        <taxon>Chromatiales</taxon>
        <taxon>Wenzhouxiangellaceae</taxon>
        <taxon>Wenzhouxiangella</taxon>
    </lineage>
</organism>
<evidence type="ECO:0000313" key="3">
    <source>
        <dbReference type="Proteomes" id="UP000260351"/>
    </source>
</evidence>
<dbReference type="RefSeq" id="WP_116650419.1">
    <property type="nucleotide sequence ID" value="NZ_QUZK01000033.1"/>
</dbReference>
<feature type="transmembrane region" description="Helical" evidence="1">
    <location>
        <begin position="178"/>
        <end position="199"/>
    </location>
</feature>
<sequence>MNERTSPQIESLEGLIERLRAIDDDVDPVELHVILQQIEQRSFGAILIIAGIIVLAPIIGDIPGVPTVTALLVVITAGQILAGRRYFWLPQFLLRRSVKRRHLQGALDFMLRPARFTDRFLFQRLSFLSESVMTLGVAAAALGVGLVMPVLELIPFTANIAGIALFAFGAALIARDGLFALLSLALTGTVFVLVVDWILGA</sequence>
<dbReference type="Pfam" id="PF06055">
    <property type="entry name" value="ExoD"/>
    <property type="match status" value="1"/>
</dbReference>
<dbReference type="PANTHER" id="PTHR41795">
    <property type="entry name" value="EXOPOLYSACCHARIDE SYNTHESIS PROTEIN"/>
    <property type="match status" value="1"/>
</dbReference>
<dbReference type="InterPro" id="IPR010331">
    <property type="entry name" value="ExoD"/>
</dbReference>
<feature type="transmembrane region" description="Helical" evidence="1">
    <location>
        <begin position="125"/>
        <end position="147"/>
    </location>
</feature>
<dbReference type="PIRSF" id="PIRSF033239">
    <property type="entry name" value="ExoD"/>
    <property type="match status" value="1"/>
</dbReference>
<protein>
    <submittedName>
        <fullName evidence="2">Exopolysaccharide biosynthesis protein</fullName>
    </submittedName>
</protein>
<name>A0A3E1K969_9GAMM</name>
<accession>A0A3E1K969</accession>
<keyword evidence="3" id="KW-1185">Reference proteome</keyword>
<keyword evidence="1" id="KW-0472">Membrane</keyword>
<feature type="transmembrane region" description="Helical" evidence="1">
    <location>
        <begin position="42"/>
        <end position="59"/>
    </location>
</feature>
<gene>
    <name evidence="2" type="ORF">DZC52_07025</name>
</gene>
<comment type="caution">
    <text evidence="2">The sequence shown here is derived from an EMBL/GenBank/DDBJ whole genome shotgun (WGS) entry which is preliminary data.</text>
</comment>
<reference evidence="2 3" key="1">
    <citation type="submission" date="2018-08" db="EMBL/GenBank/DDBJ databases">
        <title>Wenzhouxiangella salilacus sp. nov., a novel bacterium isolated from a saline lake in Xinjiang Province, China.</title>
        <authorList>
            <person name="Han S."/>
        </authorList>
    </citation>
    <scope>NUCLEOTIDE SEQUENCE [LARGE SCALE GENOMIC DNA]</scope>
    <source>
        <strain evidence="2 3">XDB06</strain>
    </source>
</reference>
<dbReference type="EMBL" id="QUZK01000033">
    <property type="protein sequence ID" value="RFF30678.1"/>
    <property type="molecule type" value="Genomic_DNA"/>
</dbReference>
<feature type="transmembrane region" description="Helical" evidence="1">
    <location>
        <begin position="65"/>
        <end position="87"/>
    </location>
</feature>
<feature type="transmembrane region" description="Helical" evidence="1">
    <location>
        <begin position="153"/>
        <end position="173"/>
    </location>
</feature>
<dbReference type="AlphaFoldDB" id="A0A3E1K969"/>
<dbReference type="Proteomes" id="UP000260351">
    <property type="component" value="Unassembled WGS sequence"/>
</dbReference>
<keyword evidence="1" id="KW-1133">Transmembrane helix</keyword>
<evidence type="ECO:0000256" key="1">
    <source>
        <dbReference type="SAM" id="Phobius"/>
    </source>
</evidence>